<protein>
    <recommendedName>
        <fullName evidence="3">HAD hydrolase, family IA</fullName>
    </recommendedName>
</protein>
<organism evidence="1 2">
    <name type="scientific">Batrachochytrium salamandrivorans</name>
    <dbReference type="NCBI Taxonomy" id="1357716"/>
    <lineage>
        <taxon>Eukaryota</taxon>
        <taxon>Fungi</taxon>
        <taxon>Fungi incertae sedis</taxon>
        <taxon>Chytridiomycota</taxon>
        <taxon>Chytridiomycota incertae sedis</taxon>
        <taxon>Chytridiomycetes</taxon>
        <taxon>Rhizophydiales</taxon>
        <taxon>Rhizophydiales incertae sedis</taxon>
        <taxon>Batrachochytrium</taxon>
    </lineage>
</organism>
<comment type="caution">
    <text evidence="1">The sequence shown here is derived from an EMBL/GenBank/DDBJ whole genome shotgun (WGS) entry which is preliminary data.</text>
</comment>
<gene>
    <name evidence="1" type="ORF">BASA50_003146</name>
</gene>
<dbReference type="SUPFAM" id="SSF56784">
    <property type="entry name" value="HAD-like"/>
    <property type="match status" value="1"/>
</dbReference>
<dbReference type="InterPro" id="IPR036412">
    <property type="entry name" value="HAD-like_sf"/>
</dbReference>
<dbReference type="InterPro" id="IPR023214">
    <property type="entry name" value="HAD_sf"/>
</dbReference>
<dbReference type="Pfam" id="PF00702">
    <property type="entry name" value="Hydrolase"/>
    <property type="match status" value="1"/>
</dbReference>
<evidence type="ECO:0008006" key="3">
    <source>
        <dbReference type="Google" id="ProtNLM"/>
    </source>
</evidence>
<dbReference type="Proteomes" id="UP001648503">
    <property type="component" value="Unassembled WGS sequence"/>
</dbReference>
<dbReference type="Gene3D" id="3.40.50.1000">
    <property type="entry name" value="HAD superfamily/HAD-like"/>
    <property type="match status" value="1"/>
</dbReference>
<keyword evidence="2" id="KW-1185">Reference proteome</keyword>
<dbReference type="InterPro" id="IPR006439">
    <property type="entry name" value="HAD-SF_hydro_IA"/>
</dbReference>
<proteinExistence type="predicted"/>
<evidence type="ECO:0000313" key="2">
    <source>
        <dbReference type="Proteomes" id="UP001648503"/>
    </source>
</evidence>
<dbReference type="EMBL" id="JAFCIX010000073">
    <property type="protein sequence ID" value="KAH6599260.1"/>
    <property type="molecule type" value="Genomic_DNA"/>
</dbReference>
<sequence length="220" mass="24228">MLLLSVLLDTERVYTEVTREIVGRYGKTYDWTLKSRMIGLTEMDAGKLLVGALDLPMTPEEYIAERKMGHLAKFPFCKPLPGVLRLVSHLKKHNIPIVVATSSFRDAFDLKAKNNQDLFSLFDGNVVCGDDPHIKKGKPAPDIFLAAAQAIGNTLQAPRTCLVFEDSPAGVLAGLNAEMQVAWIPDVNMAVDGALRARCEFFLTSMEEFDPTTVGLPAFD</sequence>
<dbReference type="PANTHER" id="PTHR18901">
    <property type="entry name" value="2-DEOXYGLUCOSE-6-PHOSPHATE PHOSPHATASE 2"/>
    <property type="match status" value="1"/>
</dbReference>
<evidence type="ECO:0000313" key="1">
    <source>
        <dbReference type="EMBL" id="KAH6599260.1"/>
    </source>
</evidence>
<dbReference type="Gene3D" id="1.10.150.240">
    <property type="entry name" value="Putative phosphatase, domain 2"/>
    <property type="match status" value="1"/>
</dbReference>
<dbReference type="NCBIfam" id="TIGR01509">
    <property type="entry name" value="HAD-SF-IA-v3"/>
    <property type="match status" value="1"/>
</dbReference>
<accession>A0ABQ8FM86</accession>
<reference evidence="1 2" key="1">
    <citation type="submission" date="2021-02" db="EMBL/GenBank/DDBJ databases">
        <title>Variation within the Batrachochytrium salamandrivorans European outbreak.</title>
        <authorList>
            <person name="Kelly M."/>
            <person name="Pasmans F."/>
            <person name="Shea T.P."/>
            <person name="Munoz J.F."/>
            <person name="Carranza S."/>
            <person name="Cuomo C.A."/>
            <person name="Martel A."/>
        </authorList>
    </citation>
    <scope>NUCLEOTIDE SEQUENCE [LARGE SCALE GENOMIC DNA]</scope>
    <source>
        <strain evidence="1 2">AMFP18/2</strain>
    </source>
</reference>
<dbReference type="InterPro" id="IPR023198">
    <property type="entry name" value="PGP-like_dom2"/>
</dbReference>
<dbReference type="PANTHER" id="PTHR18901:SF38">
    <property type="entry name" value="PSEUDOURIDINE-5'-PHOSPHATASE"/>
    <property type="match status" value="1"/>
</dbReference>
<name>A0ABQ8FM86_9FUNG</name>